<keyword evidence="15" id="KW-1185">Reference proteome</keyword>
<dbReference type="InParanoid" id="A0A3Q1I4X1"/>
<dbReference type="GO" id="GO:1900076">
    <property type="term" value="P:regulation of cellular response to insulin stimulus"/>
    <property type="evidence" value="ECO:0007669"/>
    <property type="project" value="InterPro"/>
</dbReference>
<reference evidence="14" key="2">
    <citation type="submission" date="2025-08" db="UniProtKB">
        <authorList>
            <consortium name="Ensembl"/>
        </authorList>
    </citation>
    <scope>IDENTIFICATION</scope>
</reference>
<evidence type="ECO:0000256" key="11">
    <source>
        <dbReference type="ARBA" id="ARBA00045222"/>
    </source>
</evidence>
<accession>A0A3Q1I4X1</accession>
<evidence type="ECO:0000256" key="8">
    <source>
        <dbReference type="ARBA" id="ARBA00023157"/>
    </source>
</evidence>
<dbReference type="GeneTree" id="ENSGT00710000107036"/>
<evidence type="ECO:0000256" key="5">
    <source>
        <dbReference type="ARBA" id="ARBA00022591"/>
    </source>
</evidence>
<reference evidence="14" key="1">
    <citation type="submission" date="2021-04" db="EMBL/GenBank/DDBJ databases">
        <authorList>
            <consortium name="Wellcome Sanger Institute Data Sharing"/>
        </authorList>
    </citation>
    <scope>NUCLEOTIDE SEQUENCE [LARGE SCALE GENOMIC DNA]</scope>
</reference>
<dbReference type="GO" id="GO:0046848">
    <property type="term" value="F:hydroxyapatite binding"/>
    <property type="evidence" value="ECO:0007669"/>
    <property type="project" value="TreeGrafter"/>
</dbReference>
<dbReference type="PROSITE" id="PS50998">
    <property type="entry name" value="GLA_2"/>
    <property type="match status" value="1"/>
</dbReference>
<evidence type="ECO:0000256" key="10">
    <source>
        <dbReference type="ARBA" id="ARBA00033350"/>
    </source>
</evidence>
<dbReference type="InterPro" id="IPR000294">
    <property type="entry name" value="GLA_domain"/>
</dbReference>
<dbReference type="InterPro" id="IPR058704">
    <property type="entry name" value="BGLAP-like_C"/>
</dbReference>
<dbReference type="SMART" id="SM00069">
    <property type="entry name" value="GLA"/>
    <property type="match status" value="1"/>
</dbReference>
<dbReference type="SUPFAM" id="SSF57630">
    <property type="entry name" value="GLA-domain"/>
    <property type="match status" value="1"/>
</dbReference>
<comment type="subcellular location">
    <subcellularLocation>
        <location evidence="1">Secreted</location>
    </subcellularLocation>
</comment>
<dbReference type="GO" id="GO:0005509">
    <property type="term" value="F:calcium ion binding"/>
    <property type="evidence" value="ECO:0007669"/>
    <property type="project" value="InterPro"/>
</dbReference>
<comment type="similarity">
    <text evidence="2">Belongs to the osteocalcin/matrix Gla protein family.</text>
</comment>
<dbReference type="Pfam" id="PF25890">
    <property type="entry name" value="BGLAP_C"/>
    <property type="match status" value="1"/>
</dbReference>
<dbReference type="PANTHER" id="PTHR14235">
    <property type="entry name" value="OSTEOCALCIN"/>
    <property type="match status" value="1"/>
</dbReference>
<evidence type="ECO:0000256" key="7">
    <source>
        <dbReference type="ARBA" id="ARBA00022837"/>
    </source>
</evidence>
<dbReference type="OrthoDB" id="9950568at2759"/>
<dbReference type="OMA" id="MDTEGII"/>
<keyword evidence="6" id="KW-0479">Metal-binding</keyword>
<dbReference type="GO" id="GO:0001649">
    <property type="term" value="P:osteoblast differentiation"/>
    <property type="evidence" value="ECO:0007669"/>
    <property type="project" value="TreeGrafter"/>
</dbReference>
<keyword evidence="12" id="KW-0732">Signal</keyword>
<name>A0A3Q1I4X1_ANATE</name>
<evidence type="ECO:0000256" key="3">
    <source>
        <dbReference type="ARBA" id="ARBA00022479"/>
    </source>
</evidence>
<evidence type="ECO:0000313" key="15">
    <source>
        <dbReference type="Proteomes" id="UP000265040"/>
    </source>
</evidence>
<sequence length="97" mass="10497">MKTLIILVLCSLAVVCLTSDASTGSQPAGDNPAQEGLFVERDEASNVVRQKRAAAQLTQFQLESLREVCEANLACEHMMDTNGIIAAYTAYYGPIPY</sequence>
<dbReference type="GO" id="GO:0005576">
    <property type="term" value="C:extracellular region"/>
    <property type="evidence" value="ECO:0007669"/>
    <property type="project" value="UniProtKB-SubCell"/>
</dbReference>
<dbReference type="GO" id="GO:0060348">
    <property type="term" value="P:bone development"/>
    <property type="evidence" value="ECO:0007669"/>
    <property type="project" value="InterPro"/>
</dbReference>
<evidence type="ECO:0000256" key="12">
    <source>
        <dbReference type="SAM" id="SignalP"/>
    </source>
</evidence>
<evidence type="ECO:0000256" key="4">
    <source>
        <dbReference type="ARBA" id="ARBA00022525"/>
    </source>
</evidence>
<dbReference type="AlphaFoldDB" id="A0A3Q1I4X1"/>
<organism evidence="14 15">
    <name type="scientific">Anabas testudineus</name>
    <name type="common">Climbing perch</name>
    <name type="synonym">Anthias testudineus</name>
    <dbReference type="NCBI Taxonomy" id="64144"/>
    <lineage>
        <taxon>Eukaryota</taxon>
        <taxon>Metazoa</taxon>
        <taxon>Chordata</taxon>
        <taxon>Craniata</taxon>
        <taxon>Vertebrata</taxon>
        <taxon>Euteleostomi</taxon>
        <taxon>Actinopterygii</taxon>
        <taxon>Neopterygii</taxon>
        <taxon>Teleostei</taxon>
        <taxon>Neoteleostei</taxon>
        <taxon>Acanthomorphata</taxon>
        <taxon>Anabantaria</taxon>
        <taxon>Anabantiformes</taxon>
        <taxon>Anabantoidei</taxon>
        <taxon>Anabantidae</taxon>
        <taxon>Anabas</taxon>
    </lineage>
</organism>
<comment type="function">
    <text evidence="11">The carboxylated form is one of the main organic components of the bone matrix, which constitutes 1-2% of the total bone protein. The carboxylated form binds strongly to apatite and calcium.</text>
</comment>
<reference evidence="14" key="3">
    <citation type="submission" date="2025-09" db="UniProtKB">
        <authorList>
            <consortium name="Ensembl"/>
        </authorList>
    </citation>
    <scope>IDENTIFICATION</scope>
</reference>
<dbReference type="STRING" id="64144.ENSATEP00000014664"/>
<dbReference type="PROSITE" id="PS00011">
    <property type="entry name" value="GLA_1"/>
    <property type="match status" value="1"/>
</dbReference>
<dbReference type="GeneID" id="113160535"/>
<dbReference type="InterPro" id="IPR035972">
    <property type="entry name" value="GLA-like_dom_SF"/>
</dbReference>
<evidence type="ECO:0000256" key="9">
    <source>
        <dbReference type="ARBA" id="ARBA00030150"/>
    </source>
</evidence>
<evidence type="ECO:0000259" key="13">
    <source>
        <dbReference type="PROSITE" id="PS50998"/>
    </source>
</evidence>
<dbReference type="RefSeq" id="XP_026213626.1">
    <property type="nucleotide sequence ID" value="XM_026357841.1"/>
</dbReference>
<proteinExistence type="inferred from homology"/>
<dbReference type="PANTHER" id="PTHR14235:SF0">
    <property type="entry name" value="OSTEOCALCIN"/>
    <property type="match status" value="1"/>
</dbReference>
<keyword evidence="3" id="KW-0301">Gamma-carboxyglutamic acid</keyword>
<dbReference type="GO" id="GO:0008147">
    <property type="term" value="F:structural constituent of bone"/>
    <property type="evidence" value="ECO:0007669"/>
    <property type="project" value="TreeGrafter"/>
</dbReference>
<evidence type="ECO:0000256" key="1">
    <source>
        <dbReference type="ARBA" id="ARBA00004613"/>
    </source>
</evidence>
<gene>
    <name evidence="14" type="primary">BGLAP</name>
</gene>
<feature type="signal peptide" evidence="12">
    <location>
        <begin position="1"/>
        <end position="18"/>
    </location>
</feature>
<protein>
    <recommendedName>
        <fullName evidence="9">Bone Gla protein</fullName>
    </recommendedName>
    <alternativeName>
        <fullName evidence="10">Gamma-carboxyglutamic acid-containing protein</fullName>
    </alternativeName>
</protein>
<dbReference type="GO" id="GO:0031214">
    <property type="term" value="P:biomineral tissue development"/>
    <property type="evidence" value="ECO:0007669"/>
    <property type="project" value="UniProtKB-KW"/>
</dbReference>
<evidence type="ECO:0000313" key="14">
    <source>
        <dbReference type="Ensembl" id="ENSATEP00000014664.1"/>
    </source>
</evidence>
<feature type="domain" description="Gla" evidence="13">
    <location>
        <begin position="61"/>
        <end position="93"/>
    </location>
</feature>
<dbReference type="InterPro" id="IPR039176">
    <property type="entry name" value="Osteocalcin"/>
</dbReference>
<keyword evidence="4" id="KW-0964">Secreted</keyword>
<dbReference type="GO" id="GO:0032571">
    <property type="term" value="P:response to vitamin K"/>
    <property type="evidence" value="ECO:0007669"/>
    <property type="project" value="InterPro"/>
</dbReference>
<feature type="chain" id="PRO_5018563484" description="Bone Gla protein" evidence="12">
    <location>
        <begin position="19"/>
        <end position="97"/>
    </location>
</feature>
<keyword evidence="8" id="KW-1015">Disulfide bond</keyword>
<dbReference type="Ensembl" id="ENSATET00000014896.3">
    <property type="protein sequence ID" value="ENSATEP00000014664.1"/>
    <property type="gene ID" value="ENSATEG00000010131.3"/>
</dbReference>
<evidence type="ECO:0000256" key="2">
    <source>
        <dbReference type="ARBA" id="ARBA00008850"/>
    </source>
</evidence>
<dbReference type="Proteomes" id="UP000265040">
    <property type="component" value="Chromosome 8"/>
</dbReference>
<keyword evidence="7" id="KW-0106">Calcium</keyword>
<keyword evidence="5" id="KW-0091">Biomineralization</keyword>
<evidence type="ECO:0000256" key="6">
    <source>
        <dbReference type="ARBA" id="ARBA00022723"/>
    </source>
</evidence>